<reference evidence="5 6" key="1">
    <citation type="journal article" date="2021" name="Arch. Microbiol.">
        <title>Myceligenerans indicum sp. nov., an actinobacterium isolated from mangrove sediment of Sundarbans, India.</title>
        <authorList>
            <person name="Asha K."/>
            <person name="Bhadury P."/>
        </authorList>
    </citation>
    <scope>NUCLEOTIDE SEQUENCE [LARGE SCALE GENOMIC DNA]</scope>
    <source>
        <strain evidence="5 6">I2</strain>
    </source>
</reference>
<dbReference type="InterPro" id="IPR000421">
    <property type="entry name" value="FA58C"/>
</dbReference>
<dbReference type="PANTHER" id="PTHR43730">
    <property type="entry name" value="BETA-MANNOSIDASE"/>
    <property type="match status" value="1"/>
</dbReference>
<dbReference type="InterPro" id="IPR008979">
    <property type="entry name" value="Galactose-bd-like_sf"/>
</dbReference>
<feature type="region of interest" description="Disordered" evidence="2">
    <location>
        <begin position="75"/>
        <end position="108"/>
    </location>
</feature>
<dbReference type="InterPro" id="IPR017853">
    <property type="entry name" value="GH"/>
</dbReference>
<feature type="transmembrane region" description="Helical" evidence="3">
    <location>
        <begin position="45"/>
        <end position="65"/>
    </location>
</feature>
<evidence type="ECO:0000313" key="5">
    <source>
        <dbReference type="EMBL" id="MBL0885758.1"/>
    </source>
</evidence>
<dbReference type="RefSeq" id="WP_201845578.1">
    <property type="nucleotide sequence ID" value="NZ_JABBYC010000005.1"/>
</dbReference>
<dbReference type="PROSITE" id="PS50022">
    <property type="entry name" value="FA58C_3"/>
    <property type="match status" value="2"/>
</dbReference>
<gene>
    <name evidence="5" type="ORF">HGK34_05630</name>
</gene>
<evidence type="ECO:0000256" key="1">
    <source>
        <dbReference type="ARBA" id="ARBA00023295"/>
    </source>
</evidence>
<protein>
    <submittedName>
        <fullName evidence="5">Coagulation factor 5/8 type domain protein</fullName>
    </submittedName>
</protein>
<feature type="region of interest" description="Disordered" evidence="2">
    <location>
        <begin position="1"/>
        <end position="41"/>
    </location>
</feature>
<keyword evidence="3" id="KW-1133">Transmembrane helix</keyword>
<comment type="caution">
    <text evidence="5">The sequence shown here is derived from an EMBL/GenBank/DDBJ whole genome shotgun (WGS) entry which is preliminary data.</text>
</comment>
<feature type="domain" description="F5/8 type C" evidence="4">
    <location>
        <begin position="632"/>
        <end position="775"/>
    </location>
</feature>
<keyword evidence="1" id="KW-0326">Glycosidase</keyword>
<dbReference type="InterPro" id="IPR050887">
    <property type="entry name" value="Beta-mannosidase_GH2"/>
</dbReference>
<evidence type="ECO:0000256" key="3">
    <source>
        <dbReference type="SAM" id="Phobius"/>
    </source>
</evidence>
<evidence type="ECO:0000259" key="4">
    <source>
        <dbReference type="PROSITE" id="PS50022"/>
    </source>
</evidence>
<dbReference type="Pfam" id="PF00754">
    <property type="entry name" value="F5_F8_type_C"/>
    <property type="match status" value="2"/>
</dbReference>
<feature type="compositionally biased region" description="Basic residues" evidence="2">
    <location>
        <begin position="27"/>
        <end position="41"/>
    </location>
</feature>
<organism evidence="5 6">
    <name type="scientific">Myceligenerans indicum</name>
    <dbReference type="NCBI Taxonomy" id="2593663"/>
    <lineage>
        <taxon>Bacteria</taxon>
        <taxon>Bacillati</taxon>
        <taxon>Actinomycetota</taxon>
        <taxon>Actinomycetes</taxon>
        <taxon>Micrococcales</taxon>
        <taxon>Promicromonosporaceae</taxon>
        <taxon>Myceligenerans</taxon>
    </lineage>
</organism>
<dbReference type="Gene3D" id="2.60.120.260">
    <property type="entry name" value="Galactose-binding domain-like"/>
    <property type="match status" value="2"/>
</dbReference>
<dbReference type="Proteomes" id="UP000675409">
    <property type="component" value="Unassembled WGS sequence"/>
</dbReference>
<proteinExistence type="predicted"/>
<evidence type="ECO:0000256" key="2">
    <source>
        <dbReference type="SAM" id="MobiDB-lite"/>
    </source>
</evidence>
<accession>A0ABS1LHY6</accession>
<keyword evidence="3" id="KW-0812">Transmembrane</keyword>
<keyword evidence="3" id="KW-0472">Membrane</keyword>
<feature type="region of interest" description="Disordered" evidence="2">
    <location>
        <begin position="198"/>
        <end position="231"/>
    </location>
</feature>
<dbReference type="PANTHER" id="PTHR43730:SF1">
    <property type="entry name" value="BETA-MANNOSIDASE"/>
    <property type="match status" value="1"/>
</dbReference>
<keyword evidence="1" id="KW-0378">Hydrolase</keyword>
<keyword evidence="6" id="KW-1185">Reference proteome</keyword>
<dbReference type="SUPFAM" id="SSF49785">
    <property type="entry name" value="Galactose-binding domain-like"/>
    <property type="match status" value="2"/>
</dbReference>
<dbReference type="SUPFAM" id="SSF51445">
    <property type="entry name" value="(Trans)glycosidases"/>
    <property type="match status" value="1"/>
</dbReference>
<evidence type="ECO:0000313" key="6">
    <source>
        <dbReference type="Proteomes" id="UP000675409"/>
    </source>
</evidence>
<name>A0ABS1LHY6_9MICO</name>
<dbReference type="Gene3D" id="3.20.20.80">
    <property type="entry name" value="Glycosidases"/>
    <property type="match status" value="1"/>
</dbReference>
<sequence>MTIPPAGPGAGTRGRRDSTRPHAAGHGAHRHGAHRHGARRHRARTVRFAALLTGLIAAAFLAPAGPAQAAPELLSEGMPATASSEENPDYTPAAAAVDGDPGTRWSSEFSDPQWLRVDLGRISTLDRVELDWESAYSTSYSIQASDDGTDWRTLASTEAGDGGSDVVAVQGSGRYVRLYSTARNGGYGVSLWEMRVFGTSDGDPGDPGDPGGGSDFVDPGHPNVPVPASGPSHVEVTGGGGNWELAVDGQPYTVRGFTWGPSFDTADHYLPLLTAMNANTIRTWGTGDDTRTLLDAAAAHGVRVVMGFWLLPGGGPGSGGCIDYRSDDAYKSETKADILHWVDVYKDHPGVLMWNIGNESLLGLQNCYSGTELEEIRGAYASFVNEVSVAVHQADSNHPTTSTDAWVGAWPYIEANAPDLDLLSVNAYGDLCNVPDAWRDGGYDRPYLITEGGAAGEWEVPDDANGVPDEPTDLAKADAYVDSWQCLREHDGVALGATFFHFGIEGDFGGVWFNVIPGDNRRLGYYSIARTWGVDTSALNTPPEITAMDVAGAASVEAGGEFTVSVDMTDPDGDDITPVVMLNSKYVNGAGGIAPAEFTETSPGTYRVTAPGALGVWKVYVFAEDGQGNVGVETRSFRVVAPRVDGENIALGATATASSFDPYNGNFTPGQAVDGDTTTRWASEWGPTAWYQVDLGSVRSFQHVQLVWETAYGVSYDVQVSDDGASWTTIRTVTGGDGGVDDLDVAGTGRYVRLNLTERGTDWGYSLYEVGIYQE</sequence>
<feature type="domain" description="F5/8 type C" evidence="4">
    <location>
        <begin position="59"/>
        <end position="199"/>
    </location>
</feature>
<dbReference type="EMBL" id="JABBYC010000005">
    <property type="protein sequence ID" value="MBL0885758.1"/>
    <property type="molecule type" value="Genomic_DNA"/>
</dbReference>